<evidence type="ECO:0000313" key="9">
    <source>
        <dbReference type="Proteomes" id="UP001273589"/>
    </source>
</evidence>
<name>A0AAJ2PPE3_9ACTN</name>
<dbReference type="InterPro" id="IPR036188">
    <property type="entry name" value="FAD/NAD-bd_sf"/>
</dbReference>
<comment type="caution">
    <text evidence="8">The sequence shown here is derived from an EMBL/GenBank/DDBJ whole genome shotgun (WGS) entry which is preliminary data.</text>
</comment>
<proteinExistence type="predicted"/>
<dbReference type="RefSeq" id="WP_319692017.1">
    <property type="nucleotide sequence ID" value="NZ_JARAWN010000072.1"/>
</dbReference>
<dbReference type="InterPro" id="IPR016156">
    <property type="entry name" value="FAD/NAD-linked_Rdtase_dimer_sf"/>
</dbReference>
<dbReference type="EMBL" id="JARAWN010000072">
    <property type="protein sequence ID" value="MDX3131020.1"/>
    <property type="molecule type" value="Genomic_DNA"/>
</dbReference>
<protein>
    <submittedName>
        <fullName evidence="8">FAD-dependent oxidoreductase</fullName>
    </submittedName>
</protein>
<evidence type="ECO:0000256" key="5">
    <source>
        <dbReference type="SAM" id="MobiDB-lite"/>
    </source>
</evidence>
<reference evidence="8" key="1">
    <citation type="journal article" date="2023" name="Microb. Genom.">
        <title>Mesoterricola silvestris gen. nov., sp. nov., Mesoterricola sediminis sp. nov., Geothrix oryzae sp. nov., Geothrix edaphica sp. nov., Geothrix rubra sp. nov., and Geothrix limicola sp. nov., six novel members of Acidobacteriota isolated from soils.</title>
        <authorList>
            <person name="Weisberg A.J."/>
            <person name="Pearce E."/>
            <person name="Kramer C.G."/>
            <person name="Chang J.H."/>
            <person name="Clarke C.R."/>
        </authorList>
    </citation>
    <scope>NUCLEOTIDE SEQUENCE</scope>
    <source>
        <strain evidence="8">ND06-05F</strain>
    </source>
</reference>
<keyword evidence="3" id="KW-0274">FAD</keyword>
<feature type="region of interest" description="Disordered" evidence="5">
    <location>
        <begin position="382"/>
        <end position="403"/>
    </location>
</feature>
<dbReference type="InterPro" id="IPR023753">
    <property type="entry name" value="FAD/NAD-binding_dom"/>
</dbReference>
<dbReference type="PANTHER" id="PTHR43557:SF2">
    <property type="entry name" value="RIESKE DOMAIN-CONTAINING PROTEIN-RELATED"/>
    <property type="match status" value="1"/>
</dbReference>
<evidence type="ECO:0000313" key="8">
    <source>
        <dbReference type="EMBL" id="MDX3131020.1"/>
    </source>
</evidence>
<feature type="domain" description="FAD/NAD(P)-binding" evidence="6">
    <location>
        <begin position="3"/>
        <end position="290"/>
    </location>
</feature>
<dbReference type="GO" id="GO:0016651">
    <property type="term" value="F:oxidoreductase activity, acting on NAD(P)H"/>
    <property type="evidence" value="ECO:0007669"/>
    <property type="project" value="TreeGrafter"/>
</dbReference>
<dbReference type="Gene3D" id="3.30.390.30">
    <property type="match status" value="1"/>
</dbReference>
<dbReference type="SUPFAM" id="SSF55424">
    <property type="entry name" value="FAD/NAD-linked reductases, dimerisation (C-terminal) domain"/>
    <property type="match status" value="1"/>
</dbReference>
<dbReference type="PRINTS" id="PR00368">
    <property type="entry name" value="FADPNR"/>
</dbReference>
<dbReference type="SUPFAM" id="SSF51905">
    <property type="entry name" value="FAD/NAD(P)-binding domain"/>
    <property type="match status" value="2"/>
</dbReference>
<dbReference type="Gene3D" id="3.50.50.60">
    <property type="entry name" value="FAD/NAD(P)-binding domain"/>
    <property type="match status" value="2"/>
</dbReference>
<evidence type="ECO:0000259" key="6">
    <source>
        <dbReference type="Pfam" id="PF07992"/>
    </source>
</evidence>
<comment type="cofactor">
    <cofactor evidence="1">
        <name>FAD</name>
        <dbReference type="ChEBI" id="CHEBI:57692"/>
    </cofactor>
</comment>
<evidence type="ECO:0000256" key="4">
    <source>
        <dbReference type="ARBA" id="ARBA00023002"/>
    </source>
</evidence>
<dbReference type="PRINTS" id="PR00469">
    <property type="entry name" value="PNDRDTASEII"/>
</dbReference>
<evidence type="ECO:0000256" key="1">
    <source>
        <dbReference type="ARBA" id="ARBA00001974"/>
    </source>
</evidence>
<dbReference type="InterPro" id="IPR050446">
    <property type="entry name" value="FAD-oxidoreductase/Apoptosis"/>
</dbReference>
<keyword evidence="2" id="KW-0285">Flavoprotein</keyword>
<dbReference type="AlphaFoldDB" id="A0AAJ2PPE3"/>
<dbReference type="GO" id="GO:0005737">
    <property type="term" value="C:cytoplasm"/>
    <property type="evidence" value="ECO:0007669"/>
    <property type="project" value="TreeGrafter"/>
</dbReference>
<accession>A0AAJ2PPE3</accession>
<keyword evidence="4" id="KW-0560">Oxidoreductase</keyword>
<dbReference type="PANTHER" id="PTHR43557">
    <property type="entry name" value="APOPTOSIS-INDUCING FACTOR 1"/>
    <property type="match status" value="1"/>
</dbReference>
<evidence type="ECO:0000259" key="7">
    <source>
        <dbReference type="Pfam" id="PF14759"/>
    </source>
</evidence>
<organism evidence="8 9">
    <name type="scientific">Streptomyces europaeiscabiei</name>
    <dbReference type="NCBI Taxonomy" id="146819"/>
    <lineage>
        <taxon>Bacteria</taxon>
        <taxon>Bacillati</taxon>
        <taxon>Actinomycetota</taxon>
        <taxon>Actinomycetes</taxon>
        <taxon>Kitasatosporales</taxon>
        <taxon>Streptomycetaceae</taxon>
        <taxon>Streptomyces</taxon>
    </lineage>
</organism>
<dbReference type="Pfam" id="PF07992">
    <property type="entry name" value="Pyr_redox_2"/>
    <property type="match status" value="1"/>
</dbReference>
<sequence length="403" mass="42975">MRRILVVGASAAGLAAAEALRREGYDGTLTLVGDEPHAPYDRPPLSKQLLAAEWDTDRLTLRTPAHLDGLDLDLRLGAAATGLDLKARQVRLADGDSVPYDGLVIATGVRPRRLPGEGAHVLRTLDDALTLREQLTPGTRLVVVGAGFLGAEAAAVAWRLGVKVTLLEPAPVPLAHAVGGEVGAVLSRAHLDHGVDLRTGVTVTEVTEDGVRLADGETVEADEVLVAIGSLPNTEWLADSGLAVGDGVLCDEYCEAARNVYAAGDVARWYNPLFGASMRVEHRTNAAEQGMAVARNLLGPGTRKPFAPVPYFWSDQYDMKVQAYGHLRGHDEVAVVDGDLAERRFVAVYRTGDRVTGALAVGMPPKAIRRWRQAIASGARWHEAVPDKSPTLREEAERGGTAV</sequence>
<dbReference type="InterPro" id="IPR028202">
    <property type="entry name" value="Reductase_C"/>
</dbReference>
<gene>
    <name evidence="8" type="ORF">PV367_14760</name>
</gene>
<dbReference type="Pfam" id="PF14759">
    <property type="entry name" value="Reductase_C"/>
    <property type="match status" value="1"/>
</dbReference>
<evidence type="ECO:0000256" key="3">
    <source>
        <dbReference type="ARBA" id="ARBA00022827"/>
    </source>
</evidence>
<dbReference type="Proteomes" id="UP001273589">
    <property type="component" value="Unassembled WGS sequence"/>
</dbReference>
<feature type="domain" description="Reductase C-terminal" evidence="7">
    <location>
        <begin position="311"/>
        <end position="393"/>
    </location>
</feature>
<evidence type="ECO:0000256" key="2">
    <source>
        <dbReference type="ARBA" id="ARBA00022630"/>
    </source>
</evidence>